<proteinExistence type="predicted"/>
<sequence length="263" mass="29476">MMFITKELTARMERCIKQTHIEVTRQYASGAILDVNGGAACFSGFDSFLSQVVGWGFRTKSRHFKTEIEIIEHFYKGLGHSRVDIELCPYVGNDLIGFLSERGYRVSEINNVSALDLSSFKSEGYWDSPYEMRVVSSDEVHHWARRVAMGFGYPEAQEQFTHYANAKGVTAFGVYDEGEIIAGATVAMHEDVCDLGVTSTLPAYRGKGLQKKLLMIRLNFARQHGLVMATVTTEPGTISDLNVQKSGFRCAYTRIKLTRDELA</sequence>
<evidence type="ECO:0000313" key="3">
    <source>
        <dbReference type="EMBL" id="STX62418.1"/>
    </source>
</evidence>
<reference evidence="2 4" key="1">
    <citation type="submission" date="2015-11" db="EMBL/GenBank/DDBJ databases">
        <title>Genomic analysis of 38 Legionella species identifies large and diverse effector repertoires.</title>
        <authorList>
            <person name="Burstein D."/>
            <person name="Amaro F."/>
            <person name="Zusman T."/>
            <person name="Lifshitz Z."/>
            <person name="Cohen O."/>
            <person name="Gilbert J.A."/>
            <person name="Pupko T."/>
            <person name="Shuman H.A."/>
            <person name="Segal G."/>
        </authorList>
    </citation>
    <scope>NUCLEOTIDE SEQUENCE [LARGE SCALE GENOMIC DNA]</scope>
    <source>
        <strain evidence="2 4">ATCC 43877</strain>
    </source>
</reference>
<reference evidence="3 5" key="2">
    <citation type="submission" date="2018-06" db="EMBL/GenBank/DDBJ databases">
        <authorList>
            <consortium name="Pathogen Informatics"/>
            <person name="Doyle S."/>
        </authorList>
    </citation>
    <scope>NUCLEOTIDE SEQUENCE [LARGE SCALE GENOMIC DNA]</scope>
    <source>
        <strain evidence="3 5">NCTC12239</strain>
    </source>
</reference>
<evidence type="ECO:0000313" key="4">
    <source>
        <dbReference type="Proteomes" id="UP000054985"/>
    </source>
</evidence>
<dbReference type="SUPFAM" id="SSF55729">
    <property type="entry name" value="Acyl-CoA N-acyltransferases (Nat)"/>
    <property type="match status" value="1"/>
</dbReference>
<dbReference type="EMBL" id="LNYN01000029">
    <property type="protein sequence ID" value="KTD32321.1"/>
    <property type="molecule type" value="Genomic_DNA"/>
</dbReference>
<dbReference type="STRING" id="39962.Lmor_2259"/>
<protein>
    <submittedName>
        <fullName evidence="2 3">Acetyltransferase, GNAT family</fullName>
    </submittedName>
</protein>
<accession>A0A378JYD0</accession>
<dbReference type="Proteomes" id="UP000054985">
    <property type="component" value="Unassembled WGS sequence"/>
</dbReference>
<dbReference type="OrthoDB" id="2350893at2"/>
<keyword evidence="4" id="KW-1185">Reference proteome</keyword>
<dbReference type="InterPro" id="IPR016181">
    <property type="entry name" value="Acyl_CoA_acyltransferase"/>
</dbReference>
<name>A0A378JYD0_9GAMM</name>
<dbReference type="CDD" id="cd04301">
    <property type="entry name" value="NAT_SF"/>
    <property type="match status" value="1"/>
</dbReference>
<dbReference type="Proteomes" id="UP000254040">
    <property type="component" value="Unassembled WGS sequence"/>
</dbReference>
<evidence type="ECO:0000313" key="2">
    <source>
        <dbReference type="EMBL" id="KTD32321.1"/>
    </source>
</evidence>
<dbReference type="EMBL" id="UGOG01000001">
    <property type="protein sequence ID" value="STX62418.1"/>
    <property type="molecule type" value="Genomic_DNA"/>
</dbReference>
<dbReference type="AlphaFoldDB" id="A0A378JYD0"/>
<dbReference type="GO" id="GO:0016747">
    <property type="term" value="F:acyltransferase activity, transferring groups other than amino-acyl groups"/>
    <property type="evidence" value="ECO:0007669"/>
    <property type="project" value="InterPro"/>
</dbReference>
<dbReference type="Gene3D" id="3.40.630.30">
    <property type="match status" value="1"/>
</dbReference>
<organism evidence="3 5">
    <name type="scientific">Legionella moravica</name>
    <dbReference type="NCBI Taxonomy" id="39962"/>
    <lineage>
        <taxon>Bacteria</taxon>
        <taxon>Pseudomonadati</taxon>
        <taxon>Pseudomonadota</taxon>
        <taxon>Gammaproteobacteria</taxon>
        <taxon>Legionellales</taxon>
        <taxon>Legionellaceae</taxon>
        <taxon>Legionella</taxon>
    </lineage>
</organism>
<dbReference type="Pfam" id="PF00583">
    <property type="entry name" value="Acetyltransf_1"/>
    <property type="match status" value="1"/>
</dbReference>
<feature type="domain" description="N-acetyltransferase" evidence="1">
    <location>
        <begin position="130"/>
        <end position="263"/>
    </location>
</feature>
<dbReference type="InterPro" id="IPR000182">
    <property type="entry name" value="GNAT_dom"/>
</dbReference>
<keyword evidence="3" id="KW-0808">Transferase</keyword>
<evidence type="ECO:0000313" key="5">
    <source>
        <dbReference type="Proteomes" id="UP000254040"/>
    </source>
</evidence>
<dbReference type="PROSITE" id="PS51186">
    <property type="entry name" value="GNAT"/>
    <property type="match status" value="1"/>
</dbReference>
<evidence type="ECO:0000259" key="1">
    <source>
        <dbReference type="PROSITE" id="PS51186"/>
    </source>
</evidence>
<gene>
    <name evidence="2" type="ORF">Lmor_2259</name>
    <name evidence="3" type="ORF">NCTC12239_01349</name>
</gene>